<dbReference type="AlphaFoldDB" id="B0JJE6"/>
<accession>B0JJE6</accession>
<organism evidence="1 2">
    <name type="scientific">Microcystis aeruginosa (strain NIES-843 / IAM M-2473)</name>
    <dbReference type="NCBI Taxonomy" id="449447"/>
    <lineage>
        <taxon>Bacteria</taxon>
        <taxon>Bacillati</taxon>
        <taxon>Cyanobacteriota</taxon>
        <taxon>Cyanophyceae</taxon>
        <taxon>Oscillatoriophycideae</taxon>
        <taxon>Chroococcales</taxon>
        <taxon>Microcystaceae</taxon>
        <taxon>Microcystis</taxon>
    </lineage>
</organism>
<keyword evidence="2" id="KW-1185">Reference proteome</keyword>
<name>B0JJE6_MICAN</name>
<evidence type="ECO:0000313" key="2">
    <source>
        <dbReference type="Proteomes" id="UP000001510"/>
    </source>
</evidence>
<dbReference type="KEGG" id="mar:MAE_27660"/>
<sequence length="61" mass="7155">MIIAVIENLGLKPRRSTTALLLNIRTFTKYMLECETWKKPIRFDFTPHPNKSRYCGALWAV</sequence>
<protein>
    <submittedName>
        <fullName evidence="1">Uncharacterized protein</fullName>
    </submittedName>
</protein>
<dbReference type="EnsemblBacteria" id="BAG02588">
    <property type="protein sequence ID" value="BAG02588"/>
    <property type="gene ID" value="MAE_27660"/>
</dbReference>
<dbReference type="PaxDb" id="449447-MAE_27660"/>
<dbReference type="EMBL" id="AP009552">
    <property type="protein sequence ID" value="BAG02588.1"/>
    <property type="molecule type" value="Genomic_DNA"/>
</dbReference>
<dbReference type="HOGENOM" id="CLU_2917461_0_0_3"/>
<proteinExistence type="predicted"/>
<dbReference type="STRING" id="449447.MAE_27660"/>
<dbReference type="BioCyc" id="MAER449447:MAE_RS29530-MONOMER"/>
<reference evidence="1 2" key="1">
    <citation type="journal article" date="2007" name="DNA Res.">
        <title>Complete genomic structure of the bloom-forming toxic cyanobacterium Microcystis aeruginosa NIES-843.</title>
        <authorList>
            <person name="Kaneko T."/>
            <person name="Nakajima N."/>
            <person name="Okamoto S."/>
            <person name="Suzuki I."/>
            <person name="Tanabe Y."/>
            <person name="Tamaoki M."/>
            <person name="Nakamura Y."/>
            <person name="Kasai F."/>
            <person name="Watanabe A."/>
            <person name="Kawashima K."/>
            <person name="Kishida Y."/>
            <person name="Ono A."/>
            <person name="Shimizu Y."/>
            <person name="Takahashi C."/>
            <person name="Minami C."/>
            <person name="Fujishiro T."/>
            <person name="Kohara M."/>
            <person name="Katoh M."/>
            <person name="Nakazaki N."/>
            <person name="Nakayama S."/>
            <person name="Yamada M."/>
            <person name="Tabata S."/>
            <person name="Watanabe M.M."/>
        </authorList>
    </citation>
    <scope>NUCLEOTIDE SEQUENCE [LARGE SCALE GENOMIC DNA]</scope>
    <source>
        <strain evidence="2">NIES-843 / IAM M-247</strain>
    </source>
</reference>
<evidence type="ECO:0000313" key="1">
    <source>
        <dbReference type="EMBL" id="BAG02588.1"/>
    </source>
</evidence>
<dbReference type="Proteomes" id="UP000001510">
    <property type="component" value="Chromosome"/>
</dbReference>
<gene>
    <name evidence="1" type="ordered locus">MAE_27660</name>
</gene>